<geneLocation type="plasmid" evidence="1 2">
    <name>pASTE61-200</name>
</geneLocation>
<dbReference type="RefSeq" id="WP_061093830.1">
    <property type="nucleotide sequence ID" value="NZ_CP013927.1"/>
</dbReference>
<reference evidence="1 2" key="1">
    <citation type="submission" date="2015-12" db="EMBL/GenBank/DDBJ databases">
        <title>Intraspecies pangenome expansion in the marine bacterium Alteromonas.</title>
        <authorList>
            <person name="Lopez-Perez M."/>
            <person name="Rodriguez-Valera F."/>
        </authorList>
    </citation>
    <scope>NUCLEOTIDE SEQUENCE [LARGE SCALE GENOMIC DNA]</scope>
    <source>
        <strain evidence="1 2">LMG 21861</strain>
        <plasmid evidence="1 2">pASTE61-200</plasmid>
    </source>
</reference>
<sequence>MTEKNFEIRQFHTFEEILALEGFVNKQPITKEKYKKILGHYDFDFDVKCCLEKPNSRLCNHDHQFGFVVRLQDNSVSILGNVCAKNHFDADTNIRKDLFAYNREKRRQEKFERFYTLLADKDIALEKLKVCLNSIEEQESIVLDFYSELEPLLQNILINRSRDRSIAVYVTLTKYFKGEEKGGYEYIEKRSSPTRLGSLNSLRVFGSHYFSTAKHQLKKIRRAFERANNIQQAIKTSELEKLSVEIAAIENVDKLVDDTKIDVSSFFSNDLSLLCYLHPSPNVRFKTARVVLNRAGKECGKSKAKQWLIEKDLQIKHSNNADKIIIE</sequence>
<dbReference type="EMBL" id="CP013927">
    <property type="protein sequence ID" value="AMJ76791.1"/>
    <property type="molecule type" value="Genomic_DNA"/>
</dbReference>
<dbReference type="Proteomes" id="UP000056750">
    <property type="component" value="Plasmid pASTE61-200"/>
</dbReference>
<protein>
    <submittedName>
        <fullName evidence="1">Uncharacterized protein</fullName>
    </submittedName>
</protein>
<evidence type="ECO:0000313" key="2">
    <source>
        <dbReference type="Proteomes" id="UP000056750"/>
    </source>
</evidence>
<keyword evidence="1" id="KW-0614">Plasmid</keyword>
<keyword evidence="2" id="KW-1185">Reference proteome</keyword>
<organism evidence="1 2">
    <name type="scientific">Alteromonas stellipolaris</name>
    <dbReference type="NCBI Taxonomy" id="233316"/>
    <lineage>
        <taxon>Bacteria</taxon>
        <taxon>Pseudomonadati</taxon>
        <taxon>Pseudomonadota</taxon>
        <taxon>Gammaproteobacteria</taxon>
        <taxon>Alteromonadales</taxon>
        <taxon>Alteromonadaceae</taxon>
        <taxon>Alteromonas/Salinimonas group</taxon>
        <taxon>Alteromonas</taxon>
    </lineage>
</organism>
<proteinExistence type="predicted"/>
<evidence type="ECO:0000313" key="1">
    <source>
        <dbReference type="EMBL" id="AMJ76791.1"/>
    </source>
</evidence>
<name>A0ABN4LSA9_9ALTE</name>
<gene>
    <name evidence="1" type="ORF">AVL57_01215</name>
</gene>
<accession>A0ABN4LSA9</accession>